<evidence type="ECO:0000256" key="2">
    <source>
        <dbReference type="RuleBase" id="RU361185"/>
    </source>
</evidence>
<dbReference type="InterPro" id="IPR017853">
    <property type="entry name" value="GH"/>
</dbReference>
<dbReference type="InterPro" id="IPR033403">
    <property type="entry name" value="DUF5110"/>
</dbReference>
<accession>A0ABR9G9T1</accession>
<dbReference type="CDD" id="cd14752">
    <property type="entry name" value="GH31_N"/>
    <property type="match status" value="1"/>
</dbReference>
<dbReference type="InterPro" id="IPR000322">
    <property type="entry name" value="Glyco_hydro_31_TIM"/>
</dbReference>
<dbReference type="Pfam" id="PF21365">
    <property type="entry name" value="Glyco_hydro_31_3rd"/>
    <property type="match status" value="1"/>
</dbReference>
<dbReference type="InterPro" id="IPR013780">
    <property type="entry name" value="Glyco_hydro_b"/>
</dbReference>
<comment type="similarity">
    <text evidence="1 2">Belongs to the glycosyl hydrolase 31 family.</text>
</comment>
<evidence type="ECO:0000313" key="7">
    <source>
        <dbReference type="EMBL" id="MBE1160811.1"/>
    </source>
</evidence>
<reference evidence="7 8" key="1">
    <citation type="submission" date="2020-09" db="EMBL/GenBank/DDBJ databases">
        <title>Dyella sp. 7MK23 isolated from forest soil.</title>
        <authorList>
            <person name="Fu J."/>
        </authorList>
    </citation>
    <scope>NUCLEOTIDE SEQUENCE [LARGE SCALE GENOMIC DNA]</scope>
    <source>
        <strain evidence="7 8">7MK23</strain>
    </source>
</reference>
<dbReference type="GO" id="GO:0016787">
    <property type="term" value="F:hydrolase activity"/>
    <property type="evidence" value="ECO:0007669"/>
    <property type="project" value="UniProtKB-KW"/>
</dbReference>
<protein>
    <submittedName>
        <fullName evidence="7">Glycoside hydrolase family 31 protein</fullName>
    </submittedName>
</protein>
<keyword evidence="8" id="KW-1185">Reference proteome</keyword>
<keyword evidence="2" id="KW-0326">Glycosidase</keyword>
<dbReference type="PANTHER" id="PTHR43863">
    <property type="entry name" value="HYDROLASE, PUTATIVE (AFU_ORTHOLOGUE AFUA_1G03140)-RELATED"/>
    <property type="match status" value="1"/>
</dbReference>
<dbReference type="Gene3D" id="2.60.40.1760">
    <property type="entry name" value="glycosyl hydrolase (family 31)"/>
    <property type="match status" value="1"/>
</dbReference>
<evidence type="ECO:0000259" key="4">
    <source>
        <dbReference type="Pfam" id="PF01055"/>
    </source>
</evidence>
<feature type="domain" description="Glycosyl hydrolase family 31 C-terminal" evidence="6">
    <location>
        <begin position="554"/>
        <end position="641"/>
    </location>
</feature>
<comment type="caution">
    <text evidence="7">The sequence shown here is derived from an EMBL/GenBank/DDBJ whole genome shotgun (WGS) entry which is preliminary data.</text>
</comment>
<organism evidence="7 8">
    <name type="scientific">Dyella acidiphila</name>
    <dbReference type="NCBI Taxonomy" id="2775866"/>
    <lineage>
        <taxon>Bacteria</taxon>
        <taxon>Pseudomonadati</taxon>
        <taxon>Pseudomonadota</taxon>
        <taxon>Gammaproteobacteria</taxon>
        <taxon>Lysobacterales</taxon>
        <taxon>Rhodanobacteraceae</taxon>
        <taxon>Dyella</taxon>
    </lineage>
</organism>
<dbReference type="Pfam" id="PF17137">
    <property type="entry name" value="DUF5110"/>
    <property type="match status" value="1"/>
</dbReference>
<dbReference type="SUPFAM" id="SSF51445">
    <property type="entry name" value="(Trans)glycosidases"/>
    <property type="match status" value="1"/>
</dbReference>
<dbReference type="InterPro" id="IPR048395">
    <property type="entry name" value="Glyco_hydro_31_C"/>
</dbReference>
<gene>
    <name evidence="7" type="ORF">IGX34_10455</name>
</gene>
<dbReference type="InterPro" id="IPR051816">
    <property type="entry name" value="Glycosyl_Hydrolase_31"/>
</dbReference>
<dbReference type="Gene3D" id="2.60.40.1180">
    <property type="entry name" value="Golgi alpha-mannosidase II"/>
    <property type="match status" value="2"/>
</dbReference>
<evidence type="ECO:0000256" key="3">
    <source>
        <dbReference type="SAM" id="SignalP"/>
    </source>
</evidence>
<feature type="domain" description="Glycoside hydrolase family 31 TIM barrel" evidence="4">
    <location>
        <begin position="243"/>
        <end position="543"/>
    </location>
</feature>
<dbReference type="EMBL" id="JACZZA010000005">
    <property type="protein sequence ID" value="MBE1160811.1"/>
    <property type="molecule type" value="Genomic_DNA"/>
</dbReference>
<sequence length="943" mass="104424">MKGSKPGFKFVIGWLLLVWLASPCYADSTITASQNGNGIALAGSNVSIHLQLIAPNVLQVQVLQNGAAALPKSLVMDPHATPAAITATLQDGADALTMSSDRIDVRWDKHASQLAISDKQGHVLLRQDDLAALAQGRIVLSHAADDPLYGIHGYYAAEPSDPKLLRSGVEVAKAGEQGFAGAPFVWSTRGYGVLVDAMPARFELQGARLSIDGYPGNSIDYYLIVGTPADIFAAVSTLSGPAPLYPKWAMGFTNSQWGIDEHELLDIIDGYRQRQIPIDNVTLDFDWKAWGQDNYGEFRWNTDKFPDGPSGKLKAELDQRGMHLSGIMKPRIHVDTVQGRYATAHDLWYADKPAIADYFSHKLVRDIDFNKPAARAWFFNDTLQHTFDTGLIGWWNDEGDDTGDDRQFMNMQRALYDGQRAHSPLRVWSINRNFYLGAQRYAYGLWSGDIDTGFQSMADQRERMLSAIDLGEWKWGMDGGGFKGHPSDENYARWVEFGAFTPVFRVHGSLNEKRQPWRYGSVAEAAATRAIRLRYHFIPYIYAYERKLHDQGVGLVRPLAFAYPDDPNVRNDVDAWMFGDALLVAPVMQQGQTVKRIYLPAGRWTDYTTGVVYQGGQVIDYPLDDVSWQDIPLFVREGAIIPTAPAMQYVGEKPLTVLDVDAFPGPSPTSFDYYDDDGSTYAYEQGAFYRQRLSVANTGEQATFELGAPQGSYQPTLRYYLIKLHGVLAAQVSALSGKHAASLDALRAQDQAGWATGEDLYGNVTYLKLPAAHAIHVALQPASQSRQAALAQRFAGNAQALVHQAGVAQPTPAQLQQLQMALDGPGVPLPIRPSWNQALPNIARVIMYLSCYPAWDAWNHLHAYQTPGVGSSTYYLSAMNATRYHDRHQCLSVRGIHSVQQASPDSFSFRVLFVADDSQESADRTFGMVRQPDGSWLFARGGF</sequence>
<dbReference type="Proteomes" id="UP000651010">
    <property type="component" value="Unassembled WGS sequence"/>
</dbReference>
<keyword evidence="2 7" id="KW-0378">Hydrolase</keyword>
<dbReference type="RefSeq" id="WP_192555661.1">
    <property type="nucleotide sequence ID" value="NZ_JACZZA010000005.1"/>
</dbReference>
<dbReference type="SUPFAM" id="SSF51011">
    <property type="entry name" value="Glycosyl hydrolase domain"/>
    <property type="match status" value="1"/>
</dbReference>
<keyword evidence="3" id="KW-0732">Signal</keyword>
<feature type="chain" id="PRO_5046504250" evidence="3">
    <location>
        <begin position="27"/>
        <end position="943"/>
    </location>
</feature>
<evidence type="ECO:0000259" key="6">
    <source>
        <dbReference type="Pfam" id="PF21365"/>
    </source>
</evidence>
<feature type="domain" description="DUF5110" evidence="5">
    <location>
        <begin position="658"/>
        <end position="727"/>
    </location>
</feature>
<dbReference type="PANTHER" id="PTHR43863:SF2">
    <property type="entry name" value="MALTASE-GLUCOAMYLASE"/>
    <property type="match status" value="1"/>
</dbReference>
<proteinExistence type="inferred from homology"/>
<dbReference type="Gene3D" id="3.20.20.80">
    <property type="entry name" value="Glycosidases"/>
    <property type="match status" value="1"/>
</dbReference>
<evidence type="ECO:0000259" key="5">
    <source>
        <dbReference type="Pfam" id="PF17137"/>
    </source>
</evidence>
<dbReference type="CDD" id="cd06589">
    <property type="entry name" value="GH31"/>
    <property type="match status" value="1"/>
</dbReference>
<dbReference type="Pfam" id="PF01055">
    <property type="entry name" value="Glyco_hydro_31_2nd"/>
    <property type="match status" value="1"/>
</dbReference>
<evidence type="ECO:0000256" key="1">
    <source>
        <dbReference type="ARBA" id="ARBA00007806"/>
    </source>
</evidence>
<feature type="signal peptide" evidence="3">
    <location>
        <begin position="1"/>
        <end position="26"/>
    </location>
</feature>
<dbReference type="InterPro" id="IPR011013">
    <property type="entry name" value="Gal_mutarotase_sf_dom"/>
</dbReference>
<name>A0ABR9G9T1_9GAMM</name>
<dbReference type="SUPFAM" id="SSF74650">
    <property type="entry name" value="Galactose mutarotase-like"/>
    <property type="match status" value="1"/>
</dbReference>
<evidence type="ECO:0000313" key="8">
    <source>
        <dbReference type="Proteomes" id="UP000651010"/>
    </source>
</evidence>